<evidence type="ECO:0000313" key="3">
    <source>
        <dbReference type="Proteomes" id="UP000479000"/>
    </source>
</evidence>
<dbReference type="Pfam" id="PF00665">
    <property type="entry name" value="rve"/>
    <property type="match status" value="1"/>
</dbReference>
<organism evidence="2 3">
    <name type="scientific">Nesidiocoris tenuis</name>
    <dbReference type="NCBI Taxonomy" id="355587"/>
    <lineage>
        <taxon>Eukaryota</taxon>
        <taxon>Metazoa</taxon>
        <taxon>Ecdysozoa</taxon>
        <taxon>Arthropoda</taxon>
        <taxon>Hexapoda</taxon>
        <taxon>Insecta</taxon>
        <taxon>Pterygota</taxon>
        <taxon>Neoptera</taxon>
        <taxon>Paraneoptera</taxon>
        <taxon>Hemiptera</taxon>
        <taxon>Heteroptera</taxon>
        <taxon>Panheteroptera</taxon>
        <taxon>Cimicomorpha</taxon>
        <taxon>Miridae</taxon>
        <taxon>Dicyphina</taxon>
        <taxon>Nesidiocoris</taxon>
    </lineage>
</organism>
<dbReference type="PANTHER" id="PTHR37984">
    <property type="entry name" value="PROTEIN CBG26694"/>
    <property type="match status" value="1"/>
</dbReference>
<dbReference type="PANTHER" id="PTHR37984:SF15">
    <property type="entry name" value="INTEGRASE CATALYTIC DOMAIN-CONTAINING PROTEIN"/>
    <property type="match status" value="1"/>
</dbReference>
<dbReference type="InterPro" id="IPR001584">
    <property type="entry name" value="Integrase_cat-core"/>
</dbReference>
<dbReference type="OrthoDB" id="6627416at2759"/>
<feature type="domain" description="Integrase catalytic" evidence="1">
    <location>
        <begin position="1"/>
        <end position="168"/>
    </location>
</feature>
<reference evidence="2 3" key="1">
    <citation type="submission" date="2020-02" db="EMBL/GenBank/DDBJ databases">
        <authorList>
            <person name="Ferguson B K."/>
        </authorList>
    </citation>
    <scope>NUCLEOTIDE SEQUENCE [LARGE SCALE GENOMIC DNA]</scope>
</reference>
<gene>
    <name evidence="2" type="ORF">NTEN_LOCUS13029</name>
</gene>
<protein>
    <recommendedName>
        <fullName evidence="1">Integrase catalytic domain-containing protein</fullName>
    </recommendedName>
</protein>
<evidence type="ECO:0000259" key="1">
    <source>
        <dbReference type="PROSITE" id="PS50994"/>
    </source>
</evidence>
<proteinExistence type="predicted"/>
<dbReference type="InterPro" id="IPR050951">
    <property type="entry name" value="Retrovirus_Pol_polyprotein"/>
</dbReference>
<dbReference type="GO" id="GO:0015074">
    <property type="term" value="P:DNA integration"/>
    <property type="evidence" value="ECO:0007669"/>
    <property type="project" value="InterPro"/>
</dbReference>
<keyword evidence="3" id="KW-1185">Reference proteome</keyword>
<accession>A0A6H5GVB4</accession>
<dbReference type="EMBL" id="CADCXU010019497">
    <property type="protein sequence ID" value="CAB0007774.1"/>
    <property type="molecule type" value="Genomic_DNA"/>
</dbReference>
<feature type="non-terminal residue" evidence="2">
    <location>
        <position position="289"/>
    </location>
</feature>
<dbReference type="InterPro" id="IPR012337">
    <property type="entry name" value="RNaseH-like_sf"/>
</dbReference>
<dbReference type="FunFam" id="3.30.420.10:FF:000032">
    <property type="entry name" value="Retrovirus-related Pol polyprotein from transposon 297-like Protein"/>
    <property type="match status" value="1"/>
</dbReference>
<dbReference type="PROSITE" id="PS50994">
    <property type="entry name" value="INTEGRASE"/>
    <property type="match status" value="1"/>
</dbReference>
<dbReference type="Proteomes" id="UP000479000">
    <property type="component" value="Unassembled WGS sequence"/>
</dbReference>
<dbReference type="SUPFAM" id="SSF53098">
    <property type="entry name" value="Ribonuclease H-like"/>
    <property type="match status" value="1"/>
</dbReference>
<dbReference type="AlphaFoldDB" id="A0A6H5GVB4"/>
<dbReference type="Gene3D" id="3.30.420.10">
    <property type="entry name" value="Ribonuclease H-like superfamily/Ribonuclease H"/>
    <property type="match status" value="1"/>
</dbReference>
<sequence>MRAPLHQVALGNAFDRMGVDILGPFPKTARGNKFVLVAVDYFTKWPEAIALPNQEAGTVAEALVENVFSRVGVPLEIHTDQGRNFESVLVQEVARVLGFQKTRSTPLHPQSGGLVERLNRTLTKHLAQFVEEDQRTWDQKIPLFLLAYRSAAHATTGLSPAQLVYGRDLRLPDVLVRPPPQTIRPPTTEYAIQLRHYLEQVRAFAQQQATLKMRSQKESFDRHARHPQFKEDDWVWVYNPQRKKGLCPKLQPAWTGPWIISKKKNDVLFEVSMGGRSDYCTQIDWRVPT</sequence>
<name>A0A6H5GVB4_9HEMI</name>
<dbReference type="GO" id="GO:0003676">
    <property type="term" value="F:nucleic acid binding"/>
    <property type="evidence" value="ECO:0007669"/>
    <property type="project" value="InterPro"/>
</dbReference>
<evidence type="ECO:0000313" key="2">
    <source>
        <dbReference type="EMBL" id="CAB0007774.1"/>
    </source>
</evidence>
<dbReference type="InterPro" id="IPR036397">
    <property type="entry name" value="RNaseH_sf"/>
</dbReference>